<dbReference type="AlphaFoldDB" id="A0A2I8VGG2"/>
<proteinExistence type="predicted"/>
<dbReference type="Pfam" id="PF19104">
    <property type="entry name" value="DUF5791"/>
    <property type="match status" value="1"/>
</dbReference>
<dbReference type="KEGG" id="srub:C2R22_04565"/>
<keyword evidence="2" id="KW-1185">Reference proteome</keyword>
<gene>
    <name evidence="1" type="ORF">C2R22_04565</name>
</gene>
<evidence type="ECO:0000313" key="2">
    <source>
        <dbReference type="Proteomes" id="UP000236584"/>
    </source>
</evidence>
<dbReference type="GeneID" id="35591337"/>
<reference evidence="1 2" key="1">
    <citation type="submission" date="2018-01" db="EMBL/GenBank/DDBJ databases">
        <title>Complete genome sequence of Salinigranum rubrum GX10T, an extremely halophilic archaeon isolated from a marine solar saltern.</title>
        <authorList>
            <person name="Han S."/>
        </authorList>
    </citation>
    <scope>NUCLEOTIDE SEQUENCE [LARGE SCALE GENOMIC DNA]</scope>
    <source>
        <strain evidence="1 2">GX10</strain>
    </source>
</reference>
<dbReference type="EMBL" id="CP026309">
    <property type="protein sequence ID" value="AUV81023.1"/>
    <property type="molecule type" value="Genomic_DNA"/>
</dbReference>
<name>A0A2I8VGG2_9EURY</name>
<dbReference type="RefSeq" id="WP_103424711.1">
    <property type="nucleotide sequence ID" value="NZ_CP026309.1"/>
</dbReference>
<protein>
    <submittedName>
        <fullName evidence="1">Uncharacterized protein</fullName>
    </submittedName>
</protein>
<dbReference type="OrthoDB" id="306692at2157"/>
<evidence type="ECO:0000313" key="1">
    <source>
        <dbReference type="EMBL" id="AUV81023.1"/>
    </source>
</evidence>
<dbReference type="Proteomes" id="UP000236584">
    <property type="component" value="Chromosome"/>
</dbReference>
<sequence length="142" mass="15096">MFYDVVDDPASHDAGELRAAYERALADVIDEHGAAAVAAESGVDAERLSALAAGEEADLTVEEAMAVLAVDADLDAETMTLELQDRLLMGMTTGVLDVDTLAAETDLDLSGQEVQQSLEGRRQTTLAELAAIHRVIAVRNDR</sequence>
<accession>A0A2I8VGG2</accession>
<dbReference type="InterPro" id="IPR043809">
    <property type="entry name" value="DUF5791"/>
</dbReference>
<organism evidence="1 2">
    <name type="scientific">Salinigranum rubrum</name>
    <dbReference type="NCBI Taxonomy" id="755307"/>
    <lineage>
        <taxon>Archaea</taxon>
        <taxon>Methanobacteriati</taxon>
        <taxon>Methanobacteriota</taxon>
        <taxon>Stenosarchaea group</taxon>
        <taxon>Halobacteria</taxon>
        <taxon>Halobacteriales</taxon>
        <taxon>Haloferacaceae</taxon>
        <taxon>Salinigranum</taxon>
    </lineage>
</organism>